<sequence length="52" mass="6354">IRNVSIIYIYIYIYIHTYTHTHTHTHTHTLLHHQGSRLLRHRHCLTFGARYS</sequence>
<reference evidence="1" key="1">
    <citation type="submission" date="2022-03" db="EMBL/GenBank/DDBJ databases">
        <authorList>
            <person name="Alioto T."/>
            <person name="Alioto T."/>
            <person name="Gomez Garrido J."/>
        </authorList>
    </citation>
    <scope>NUCLEOTIDE SEQUENCE</scope>
</reference>
<evidence type="ECO:0000313" key="1">
    <source>
        <dbReference type="EMBL" id="CAH2251870.1"/>
    </source>
</evidence>
<evidence type="ECO:0000313" key="2">
    <source>
        <dbReference type="Proteomes" id="UP001295444"/>
    </source>
</evidence>
<name>A0AAD1RF83_PELCU</name>
<feature type="non-terminal residue" evidence="1">
    <location>
        <position position="52"/>
    </location>
</feature>
<dbReference type="EMBL" id="OW240913">
    <property type="protein sequence ID" value="CAH2251870.1"/>
    <property type="molecule type" value="Genomic_DNA"/>
</dbReference>
<proteinExistence type="predicted"/>
<dbReference type="Proteomes" id="UP001295444">
    <property type="component" value="Chromosome 02"/>
</dbReference>
<dbReference type="AlphaFoldDB" id="A0AAD1RF83"/>
<gene>
    <name evidence="1" type="ORF">PECUL_23A012831</name>
</gene>
<organism evidence="1 2">
    <name type="scientific">Pelobates cultripes</name>
    <name type="common">Western spadefoot toad</name>
    <dbReference type="NCBI Taxonomy" id="61616"/>
    <lineage>
        <taxon>Eukaryota</taxon>
        <taxon>Metazoa</taxon>
        <taxon>Chordata</taxon>
        <taxon>Craniata</taxon>
        <taxon>Vertebrata</taxon>
        <taxon>Euteleostomi</taxon>
        <taxon>Amphibia</taxon>
        <taxon>Batrachia</taxon>
        <taxon>Anura</taxon>
        <taxon>Pelobatoidea</taxon>
        <taxon>Pelobatidae</taxon>
        <taxon>Pelobates</taxon>
    </lineage>
</organism>
<accession>A0AAD1RF83</accession>
<feature type="non-terminal residue" evidence="1">
    <location>
        <position position="1"/>
    </location>
</feature>
<protein>
    <submittedName>
        <fullName evidence="1">Uncharacterized protein</fullName>
    </submittedName>
</protein>
<keyword evidence="2" id="KW-1185">Reference proteome</keyword>